<comment type="cofactor">
    <cofactor evidence="1">
        <name>Mg(2+)</name>
        <dbReference type="ChEBI" id="CHEBI:18420"/>
    </cofactor>
</comment>
<organism evidence="4 5">
    <name type="scientific">Marinigracilibium pacificum</name>
    <dbReference type="NCBI Taxonomy" id="2729599"/>
    <lineage>
        <taxon>Bacteria</taxon>
        <taxon>Pseudomonadati</taxon>
        <taxon>Bacteroidota</taxon>
        <taxon>Cytophagia</taxon>
        <taxon>Cytophagales</taxon>
        <taxon>Flammeovirgaceae</taxon>
        <taxon>Marinigracilibium</taxon>
    </lineage>
</organism>
<evidence type="ECO:0000313" key="4">
    <source>
        <dbReference type="EMBL" id="NMM50551.1"/>
    </source>
</evidence>
<feature type="domain" description="Nudix hydrolase" evidence="3">
    <location>
        <begin position="12"/>
        <end position="150"/>
    </location>
</feature>
<proteinExistence type="predicted"/>
<evidence type="ECO:0000259" key="3">
    <source>
        <dbReference type="PROSITE" id="PS51462"/>
    </source>
</evidence>
<accession>A0A848J488</accession>
<keyword evidence="5" id="KW-1185">Reference proteome</keyword>
<gene>
    <name evidence="4" type="ORF">HH304_19230</name>
</gene>
<protein>
    <submittedName>
        <fullName evidence="4">NUDIX hydrolase</fullName>
    </submittedName>
</protein>
<dbReference type="RefSeq" id="WP_169684917.1">
    <property type="nucleotide sequence ID" value="NZ_JABBNU010000014.1"/>
</dbReference>
<dbReference type="PROSITE" id="PS51462">
    <property type="entry name" value="NUDIX"/>
    <property type="match status" value="1"/>
</dbReference>
<dbReference type="InterPro" id="IPR015797">
    <property type="entry name" value="NUDIX_hydrolase-like_dom_sf"/>
</dbReference>
<dbReference type="Gene3D" id="3.90.79.10">
    <property type="entry name" value="Nucleoside Triphosphate Pyrophosphohydrolase"/>
    <property type="match status" value="1"/>
</dbReference>
<evidence type="ECO:0000313" key="5">
    <source>
        <dbReference type="Proteomes" id="UP000559010"/>
    </source>
</evidence>
<dbReference type="GO" id="GO:0016787">
    <property type="term" value="F:hydrolase activity"/>
    <property type="evidence" value="ECO:0007669"/>
    <property type="project" value="UniProtKB-KW"/>
</dbReference>
<dbReference type="Proteomes" id="UP000559010">
    <property type="component" value="Unassembled WGS sequence"/>
</dbReference>
<dbReference type="EMBL" id="JABBNU010000014">
    <property type="protein sequence ID" value="NMM50551.1"/>
    <property type="molecule type" value="Genomic_DNA"/>
</dbReference>
<dbReference type="AlphaFoldDB" id="A0A848J488"/>
<dbReference type="InterPro" id="IPR020084">
    <property type="entry name" value="NUDIX_hydrolase_CS"/>
</dbReference>
<dbReference type="Pfam" id="PF00293">
    <property type="entry name" value="NUDIX"/>
    <property type="match status" value="1"/>
</dbReference>
<keyword evidence="2 4" id="KW-0378">Hydrolase</keyword>
<evidence type="ECO:0000256" key="2">
    <source>
        <dbReference type="ARBA" id="ARBA00022801"/>
    </source>
</evidence>
<reference evidence="4 5" key="1">
    <citation type="submission" date="2020-04" db="EMBL/GenBank/DDBJ databases">
        <title>Flammeovirgaceae bacterium KN852 isolated from deep sea.</title>
        <authorList>
            <person name="Zhang D.-C."/>
        </authorList>
    </citation>
    <scope>NUCLEOTIDE SEQUENCE [LARGE SCALE GENOMIC DNA]</scope>
    <source>
        <strain evidence="4 5">KN852</strain>
    </source>
</reference>
<evidence type="ECO:0000256" key="1">
    <source>
        <dbReference type="ARBA" id="ARBA00001946"/>
    </source>
</evidence>
<name>A0A848J488_9BACT</name>
<dbReference type="SUPFAM" id="SSF55811">
    <property type="entry name" value="Nudix"/>
    <property type="match status" value="1"/>
</dbReference>
<dbReference type="PANTHER" id="PTHR43046:SF14">
    <property type="entry name" value="MUTT_NUDIX FAMILY PROTEIN"/>
    <property type="match status" value="1"/>
</dbReference>
<comment type="caution">
    <text evidence="4">The sequence shown here is derived from an EMBL/GenBank/DDBJ whole genome shotgun (WGS) entry which is preliminary data.</text>
</comment>
<dbReference type="PANTHER" id="PTHR43046">
    <property type="entry name" value="GDP-MANNOSE MANNOSYL HYDROLASE"/>
    <property type="match status" value="1"/>
</dbReference>
<sequence>MTEKEITGFTKKIRNRVMGLIFDDEDRILLIKHKHLLLDNEYFLLPPGGGVEFGETLFEALKREISEETNLNITKANYQFMNEFIEGPYHAIEHFFHVENYNGNPVMGTDPELPEYNQMILGLEWYSEIELLNIKSYRKHKIFNIEGDFEKLKTISQLTTVVSNQKNS</sequence>
<dbReference type="PROSITE" id="PS00893">
    <property type="entry name" value="NUDIX_BOX"/>
    <property type="match status" value="1"/>
</dbReference>
<dbReference type="InterPro" id="IPR000086">
    <property type="entry name" value="NUDIX_hydrolase_dom"/>
</dbReference>